<reference evidence="1 2" key="1">
    <citation type="journal article" date="2008" name="PLoS ONE">
        <title>Genome biology of Actinobacillus pleuropneumoniae JL03, an isolate of serotype 3 prevalent in China.</title>
        <authorList>
            <person name="Xu Z."/>
            <person name="Zhou Y."/>
            <person name="Li L."/>
            <person name="Zhou R."/>
            <person name="Xiao S."/>
            <person name="Wan Y."/>
            <person name="Zhang S."/>
            <person name="Wang K."/>
            <person name="Li W."/>
            <person name="Li L."/>
            <person name="Jin H."/>
            <person name="Kang M."/>
            <person name="Dalai B."/>
            <person name="Li T."/>
            <person name="Liu L."/>
            <person name="Cheng Y."/>
            <person name="Zhang L."/>
            <person name="Xu T."/>
            <person name="Zheng H."/>
            <person name="Pu S."/>
            <person name="Wang B."/>
            <person name="Gu W."/>
            <person name="Zhang X.L."/>
            <person name="Zhu G.-F."/>
            <person name="Wang S."/>
            <person name="Zhao G.-P."/>
            <person name="Chen H."/>
        </authorList>
    </citation>
    <scope>NUCLEOTIDE SEQUENCE [LARGE SCALE GENOMIC DNA]</scope>
    <source>
        <strain evidence="1 2">JL03</strain>
    </source>
</reference>
<dbReference type="AlphaFoldDB" id="B0BSE1"/>
<accession>B0BSE1</accession>
<evidence type="ECO:0000313" key="2">
    <source>
        <dbReference type="Proteomes" id="UP000008547"/>
    </source>
</evidence>
<protein>
    <submittedName>
        <fullName evidence="1">Uncharacterized protein</fullName>
    </submittedName>
</protein>
<dbReference type="HOGENOM" id="CLU_3380120_0_0_6"/>
<evidence type="ECO:0000313" key="1">
    <source>
        <dbReference type="EMBL" id="ABY70298.1"/>
    </source>
</evidence>
<dbReference type="EMBL" id="CP000687">
    <property type="protein sequence ID" value="ABY70298.1"/>
    <property type="molecule type" value="Genomic_DNA"/>
</dbReference>
<proteinExistence type="predicted"/>
<dbReference type="Proteomes" id="UP000008547">
    <property type="component" value="Chromosome"/>
</dbReference>
<sequence length="33" mass="3859">MEQKIKPILFKSALSESMSNCIKMQVLQIFMKI</sequence>
<dbReference type="KEGG" id="apj:APJL_1746"/>
<name>B0BSE1_ACTPJ</name>
<gene>
    <name evidence="1" type="ordered locus">APJL_1746</name>
</gene>
<organism evidence="1 2">
    <name type="scientific">Actinobacillus pleuropneumoniae serotype 3 (strain JL03)</name>
    <dbReference type="NCBI Taxonomy" id="434271"/>
    <lineage>
        <taxon>Bacteria</taxon>
        <taxon>Pseudomonadati</taxon>
        <taxon>Pseudomonadota</taxon>
        <taxon>Gammaproteobacteria</taxon>
        <taxon>Pasteurellales</taxon>
        <taxon>Pasteurellaceae</taxon>
        <taxon>Actinobacillus</taxon>
    </lineage>
</organism>